<dbReference type="InParanoid" id="A0A672QLD0"/>
<dbReference type="AlphaFoldDB" id="A0A672QLD0"/>
<organism evidence="1 2">
    <name type="scientific">Sinocyclocheilus grahami</name>
    <name type="common">Dianchi golden-line fish</name>
    <name type="synonym">Barbus grahami</name>
    <dbReference type="NCBI Taxonomy" id="75366"/>
    <lineage>
        <taxon>Eukaryota</taxon>
        <taxon>Metazoa</taxon>
        <taxon>Chordata</taxon>
        <taxon>Craniata</taxon>
        <taxon>Vertebrata</taxon>
        <taxon>Euteleostomi</taxon>
        <taxon>Actinopterygii</taxon>
        <taxon>Neopterygii</taxon>
        <taxon>Teleostei</taxon>
        <taxon>Ostariophysi</taxon>
        <taxon>Cypriniformes</taxon>
        <taxon>Cyprinidae</taxon>
        <taxon>Cyprininae</taxon>
        <taxon>Sinocyclocheilus</taxon>
    </lineage>
</organism>
<evidence type="ECO:0000313" key="2">
    <source>
        <dbReference type="Proteomes" id="UP000472262"/>
    </source>
</evidence>
<name>A0A672QLD0_SINGR</name>
<keyword evidence="2" id="KW-1185">Reference proteome</keyword>
<proteinExistence type="predicted"/>
<evidence type="ECO:0000313" key="1">
    <source>
        <dbReference type="Ensembl" id="ENSSGRP00000076806.1"/>
    </source>
</evidence>
<protein>
    <submittedName>
        <fullName evidence="1">Uncharacterized protein</fullName>
    </submittedName>
</protein>
<sequence>MPSGLGSSSPAAVLQEALENSSRLVDRHLQEDRCVPDLSELLNVPSHSKRFGLSC</sequence>
<dbReference type="Ensembl" id="ENSSGRT00000081765.1">
    <property type="protein sequence ID" value="ENSSGRP00000076806.1"/>
    <property type="gene ID" value="ENSSGRG00000038914.1"/>
</dbReference>
<reference evidence="1" key="1">
    <citation type="submission" date="2025-08" db="UniProtKB">
        <authorList>
            <consortium name="Ensembl"/>
        </authorList>
    </citation>
    <scope>IDENTIFICATION</scope>
</reference>
<dbReference type="OMA" id="WITRESY"/>
<reference evidence="1" key="2">
    <citation type="submission" date="2025-09" db="UniProtKB">
        <authorList>
            <consortium name="Ensembl"/>
        </authorList>
    </citation>
    <scope>IDENTIFICATION</scope>
</reference>
<dbReference type="Proteomes" id="UP000472262">
    <property type="component" value="Unassembled WGS sequence"/>
</dbReference>
<accession>A0A672QLD0</accession>